<accession>A0A6A6TVS7</accession>
<feature type="compositionally biased region" description="Polar residues" evidence="1">
    <location>
        <begin position="172"/>
        <end position="181"/>
    </location>
</feature>
<proteinExistence type="predicted"/>
<sequence length="309" mass="33690">MVIEKLQKDPTTVTTDDARRFHEHFDVNDEHSARLVSAIEAFAAAHDDIAAEKGESLVGAGHASLHTLIQDLHSAVDRNPGDVTQALVKLTQSLVSKMQKAVGNITAAHPELEAELQQEYHKVEVKVAEGTVTKAEADHLHSLEARCHGHTEKGGLTSKAQSCAAKRERQLSDASNQSPTEQAYKDKEVVLHKTLDSLRRTIETGFDQDIDEDVIDFARSRNVVHGRLVPDSPTSDAQSLADKNANLREVEVTLRPKIENEPGKVTKEDAALLQSRERKAHGNIEKGGLASCAQSLADKAEAQAPQVTH</sequence>
<gene>
    <name evidence="2" type="ORF">K491DRAFT_584500</name>
</gene>
<evidence type="ECO:0000313" key="2">
    <source>
        <dbReference type="EMBL" id="KAF2663083.1"/>
    </source>
</evidence>
<protein>
    <submittedName>
        <fullName evidence="2">Uncharacterized protein</fullName>
    </submittedName>
</protein>
<evidence type="ECO:0000313" key="3">
    <source>
        <dbReference type="Proteomes" id="UP000799324"/>
    </source>
</evidence>
<dbReference type="OrthoDB" id="2799468at2759"/>
<feature type="region of interest" description="Disordered" evidence="1">
    <location>
        <begin position="149"/>
        <end position="185"/>
    </location>
</feature>
<dbReference type="Proteomes" id="UP000799324">
    <property type="component" value="Unassembled WGS sequence"/>
</dbReference>
<dbReference type="EMBL" id="MU004288">
    <property type="protein sequence ID" value="KAF2663083.1"/>
    <property type="molecule type" value="Genomic_DNA"/>
</dbReference>
<organism evidence="2 3">
    <name type="scientific">Lophiostoma macrostomum CBS 122681</name>
    <dbReference type="NCBI Taxonomy" id="1314788"/>
    <lineage>
        <taxon>Eukaryota</taxon>
        <taxon>Fungi</taxon>
        <taxon>Dikarya</taxon>
        <taxon>Ascomycota</taxon>
        <taxon>Pezizomycotina</taxon>
        <taxon>Dothideomycetes</taxon>
        <taxon>Pleosporomycetidae</taxon>
        <taxon>Pleosporales</taxon>
        <taxon>Lophiostomataceae</taxon>
        <taxon>Lophiostoma</taxon>
    </lineage>
</organism>
<name>A0A6A6TVS7_9PLEO</name>
<keyword evidence="3" id="KW-1185">Reference proteome</keyword>
<reference evidence="2" key="1">
    <citation type="journal article" date="2020" name="Stud. Mycol.">
        <title>101 Dothideomycetes genomes: a test case for predicting lifestyles and emergence of pathogens.</title>
        <authorList>
            <person name="Haridas S."/>
            <person name="Albert R."/>
            <person name="Binder M."/>
            <person name="Bloem J."/>
            <person name="Labutti K."/>
            <person name="Salamov A."/>
            <person name="Andreopoulos B."/>
            <person name="Baker S."/>
            <person name="Barry K."/>
            <person name="Bills G."/>
            <person name="Bluhm B."/>
            <person name="Cannon C."/>
            <person name="Castanera R."/>
            <person name="Culley D."/>
            <person name="Daum C."/>
            <person name="Ezra D."/>
            <person name="Gonzalez J."/>
            <person name="Henrissat B."/>
            <person name="Kuo A."/>
            <person name="Liang C."/>
            <person name="Lipzen A."/>
            <person name="Lutzoni F."/>
            <person name="Magnuson J."/>
            <person name="Mondo S."/>
            <person name="Nolan M."/>
            <person name="Ohm R."/>
            <person name="Pangilinan J."/>
            <person name="Park H.-J."/>
            <person name="Ramirez L."/>
            <person name="Alfaro M."/>
            <person name="Sun H."/>
            <person name="Tritt A."/>
            <person name="Yoshinaga Y."/>
            <person name="Zwiers L.-H."/>
            <person name="Turgeon B."/>
            <person name="Goodwin S."/>
            <person name="Spatafora J."/>
            <person name="Crous P."/>
            <person name="Grigoriev I."/>
        </authorList>
    </citation>
    <scope>NUCLEOTIDE SEQUENCE</scope>
    <source>
        <strain evidence="2">CBS 122681</strain>
    </source>
</reference>
<evidence type="ECO:0000256" key="1">
    <source>
        <dbReference type="SAM" id="MobiDB-lite"/>
    </source>
</evidence>
<dbReference type="AlphaFoldDB" id="A0A6A6TVS7"/>